<evidence type="ECO:0000313" key="1">
    <source>
        <dbReference type="EMBL" id="KAF9784679.1"/>
    </source>
</evidence>
<sequence length="533" mass="60153">MSTRAARTLSIPELFQELGEKLGDGCSLVREISVSFTSSMGLLESEINGFETRAHDILRFLRGLKNRLRPVNRLPPEIISYIARCALWAEDGVGVVPIIPLTHVCQYWRDSIVSAPENWTRIYNSRGELTKLSLERAKAAPLHVFLDFGSRGQPSGPLLPHAHNIFSLCCTDFYSTESLTNTLPNFPESMPNLQSLTLRASYRCAMNPLHFSTNTTLRELMWQNLPLCPSILGLRTLTEFNFRDHRLDLHVDTLLRFLEENRSLERASLDIAFEQGSLCRSRRQIPANTSLQYLLIRCYHERDAKSLISNIALREGAVLEIADTGRGGLRRILSGISTTHLPGLSSPISMEYQFYPRRIRLLEPDGSFLYTITSGKRDFGEEFPLLPLASVREACLKCYGSWISPEFRLSPFPSLEILVVDGHEFDVIDDEDFDPTSIGHSIALSLSPMSLNPAPSPSLKTLAFLGCEITYYFIEKLAQVILDRKNHTPTSLHRVVFVSLEWQLPSKASVSWLSRYVPIVETLEGKELPKDLS</sequence>
<accession>A0A9P6HDI0</accession>
<evidence type="ECO:0000313" key="2">
    <source>
        <dbReference type="Proteomes" id="UP000736335"/>
    </source>
</evidence>
<reference evidence="1" key="1">
    <citation type="journal article" date="2020" name="Nat. Commun.">
        <title>Large-scale genome sequencing of mycorrhizal fungi provides insights into the early evolution of symbiotic traits.</title>
        <authorList>
            <person name="Miyauchi S."/>
            <person name="Kiss E."/>
            <person name="Kuo A."/>
            <person name="Drula E."/>
            <person name="Kohler A."/>
            <person name="Sanchez-Garcia M."/>
            <person name="Morin E."/>
            <person name="Andreopoulos B."/>
            <person name="Barry K.W."/>
            <person name="Bonito G."/>
            <person name="Buee M."/>
            <person name="Carver A."/>
            <person name="Chen C."/>
            <person name="Cichocki N."/>
            <person name="Clum A."/>
            <person name="Culley D."/>
            <person name="Crous P.W."/>
            <person name="Fauchery L."/>
            <person name="Girlanda M."/>
            <person name="Hayes R.D."/>
            <person name="Keri Z."/>
            <person name="LaButti K."/>
            <person name="Lipzen A."/>
            <person name="Lombard V."/>
            <person name="Magnuson J."/>
            <person name="Maillard F."/>
            <person name="Murat C."/>
            <person name="Nolan M."/>
            <person name="Ohm R.A."/>
            <person name="Pangilinan J."/>
            <person name="Pereira M.F."/>
            <person name="Perotto S."/>
            <person name="Peter M."/>
            <person name="Pfister S."/>
            <person name="Riley R."/>
            <person name="Sitrit Y."/>
            <person name="Stielow J.B."/>
            <person name="Szollosi G."/>
            <person name="Zifcakova L."/>
            <person name="Stursova M."/>
            <person name="Spatafora J.W."/>
            <person name="Tedersoo L."/>
            <person name="Vaario L.M."/>
            <person name="Yamada A."/>
            <person name="Yan M."/>
            <person name="Wang P."/>
            <person name="Xu J."/>
            <person name="Bruns T."/>
            <person name="Baldrian P."/>
            <person name="Vilgalys R."/>
            <person name="Dunand C."/>
            <person name="Henrissat B."/>
            <person name="Grigoriev I.V."/>
            <person name="Hibbett D."/>
            <person name="Nagy L.G."/>
            <person name="Martin F.M."/>
        </authorList>
    </citation>
    <scope>NUCLEOTIDE SEQUENCE</scope>
    <source>
        <strain evidence="1">UH-Tt-Lm1</strain>
    </source>
</reference>
<gene>
    <name evidence="1" type="ORF">BJ322DRAFT_861510</name>
</gene>
<dbReference type="SUPFAM" id="SSF52047">
    <property type="entry name" value="RNI-like"/>
    <property type="match status" value="1"/>
</dbReference>
<dbReference type="AlphaFoldDB" id="A0A9P6HDI0"/>
<proteinExistence type="predicted"/>
<reference evidence="1" key="2">
    <citation type="submission" date="2020-11" db="EMBL/GenBank/DDBJ databases">
        <authorList>
            <consortium name="DOE Joint Genome Institute"/>
            <person name="Kuo A."/>
            <person name="Miyauchi S."/>
            <person name="Kiss E."/>
            <person name="Drula E."/>
            <person name="Kohler A."/>
            <person name="Sanchez-Garcia M."/>
            <person name="Andreopoulos B."/>
            <person name="Barry K.W."/>
            <person name="Bonito G."/>
            <person name="Buee M."/>
            <person name="Carver A."/>
            <person name="Chen C."/>
            <person name="Cichocki N."/>
            <person name="Clum A."/>
            <person name="Culley D."/>
            <person name="Crous P.W."/>
            <person name="Fauchery L."/>
            <person name="Girlanda M."/>
            <person name="Hayes R."/>
            <person name="Keri Z."/>
            <person name="Labutti K."/>
            <person name="Lipzen A."/>
            <person name="Lombard V."/>
            <person name="Magnuson J."/>
            <person name="Maillard F."/>
            <person name="Morin E."/>
            <person name="Murat C."/>
            <person name="Nolan M."/>
            <person name="Ohm R."/>
            <person name="Pangilinan J."/>
            <person name="Pereira M."/>
            <person name="Perotto S."/>
            <person name="Peter M."/>
            <person name="Riley R."/>
            <person name="Sitrit Y."/>
            <person name="Stielow B."/>
            <person name="Szollosi G."/>
            <person name="Zifcakova L."/>
            <person name="Stursova M."/>
            <person name="Spatafora J.W."/>
            <person name="Tedersoo L."/>
            <person name="Vaario L.-M."/>
            <person name="Yamada A."/>
            <person name="Yan M."/>
            <person name="Wang P."/>
            <person name="Xu J."/>
            <person name="Bruns T."/>
            <person name="Baldrian P."/>
            <person name="Vilgalys R."/>
            <person name="Henrissat B."/>
            <person name="Grigoriev I.V."/>
            <person name="Hibbett D."/>
            <person name="Nagy L.G."/>
            <person name="Martin F.M."/>
        </authorList>
    </citation>
    <scope>NUCLEOTIDE SEQUENCE</scope>
    <source>
        <strain evidence="1">UH-Tt-Lm1</strain>
    </source>
</reference>
<protein>
    <recommendedName>
        <fullName evidence="3">F-box domain-containing protein</fullName>
    </recommendedName>
</protein>
<keyword evidence="2" id="KW-1185">Reference proteome</keyword>
<dbReference type="EMBL" id="WIUZ02000008">
    <property type="protein sequence ID" value="KAF9784679.1"/>
    <property type="molecule type" value="Genomic_DNA"/>
</dbReference>
<comment type="caution">
    <text evidence="1">The sequence shown here is derived from an EMBL/GenBank/DDBJ whole genome shotgun (WGS) entry which is preliminary data.</text>
</comment>
<name>A0A9P6HDI0_9AGAM</name>
<organism evidence="1 2">
    <name type="scientific">Thelephora terrestris</name>
    <dbReference type="NCBI Taxonomy" id="56493"/>
    <lineage>
        <taxon>Eukaryota</taxon>
        <taxon>Fungi</taxon>
        <taxon>Dikarya</taxon>
        <taxon>Basidiomycota</taxon>
        <taxon>Agaricomycotina</taxon>
        <taxon>Agaricomycetes</taxon>
        <taxon>Thelephorales</taxon>
        <taxon>Thelephoraceae</taxon>
        <taxon>Thelephora</taxon>
    </lineage>
</organism>
<dbReference type="OrthoDB" id="2753665at2759"/>
<evidence type="ECO:0008006" key="3">
    <source>
        <dbReference type="Google" id="ProtNLM"/>
    </source>
</evidence>
<dbReference type="Proteomes" id="UP000736335">
    <property type="component" value="Unassembled WGS sequence"/>
</dbReference>